<dbReference type="Gene3D" id="1.10.10.10">
    <property type="entry name" value="Winged helix-like DNA-binding domain superfamily/Winged helix DNA-binding domain"/>
    <property type="match status" value="1"/>
</dbReference>
<accession>A0AAE4AUC6</accession>
<evidence type="ECO:0000313" key="5">
    <source>
        <dbReference type="EMBL" id="MDQ0317278.1"/>
    </source>
</evidence>
<gene>
    <name evidence="5" type="ORF">J2S73_003755</name>
</gene>
<dbReference type="InterPro" id="IPR036390">
    <property type="entry name" value="WH_DNA-bd_sf"/>
</dbReference>
<sequence>MDATLVRETAGDHVDLGELRDSLGFLMRLAQLQVFENYFAALGPYDMRPGEFSVLVVISRNPGIRQGVLANRLMIKRAHITKMVRGLEDQGLVARRIPDEDRRVVELTLTKKGNAFVAERIDVLTTFDRAVPEGMTRKERDQLVHLLHKFLGLTEASA</sequence>
<feature type="domain" description="HTH marR-type" evidence="4">
    <location>
        <begin position="20"/>
        <end position="152"/>
    </location>
</feature>
<dbReference type="SUPFAM" id="SSF46785">
    <property type="entry name" value="Winged helix' DNA-binding domain"/>
    <property type="match status" value="1"/>
</dbReference>
<dbReference type="PROSITE" id="PS50995">
    <property type="entry name" value="HTH_MARR_2"/>
    <property type="match status" value="1"/>
</dbReference>
<dbReference type="InterPro" id="IPR000835">
    <property type="entry name" value="HTH_MarR-typ"/>
</dbReference>
<keyword evidence="6" id="KW-1185">Reference proteome</keyword>
<evidence type="ECO:0000313" key="6">
    <source>
        <dbReference type="Proteomes" id="UP001229244"/>
    </source>
</evidence>
<dbReference type="Proteomes" id="UP001229244">
    <property type="component" value="Unassembled WGS sequence"/>
</dbReference>
<reference evidence="5" key="1">
    <citation type="submission" date="2023-07" db="EMBL/GenBank/DDBJ databases">
        <title>Genomic Encyclopedia of Type Strains, Phase IV (KMG-IV): sequencing the most valuable type-strain genomes for metagenomic binning, comparative biology and taxonomic classification.</title>
        <authorList>
            <person name="Goeker M."/>
        </authorList>
    </citation>
    <scope>NUCLEOTIDE SEQUENCE</scope>
    <source>
        <strain evidence="5">DSM 21202</strain>
    </source>
</reference>
<dbReference type="AlphaFoldDB" id="A0AAE4AUC6"/>
<dbReference type="GO" id="GO:0003700">
    <property type="term" value="F:DNA-binding transcription factor activity"/>
    <property type="evidence" value="ECO:0007669"/>
    <property type="project" value="InterPro"/>
</dbReference>
<dbReference type="EMBL" id="JAUSUL010000004">
    <property type="protein sequence ID" value="MDQ0317278.1"/>
    <property type="molecule type" value="Genomic_DNA"/>
</dbReference>
<evidence type="ECO:0000259" key="4">
    <source>
        <dbReference type="PROSITE" id="PS50995"/>
    </source>
</evidence>
<protein>
    <submittedName>
        <fullName evidence="5">DNA-binding MarR family transcriptional regulator</fullName>
    </submittedName>
</protein>
<evidence type="ECO:0000256" key="1">
    <source>
        <dbReference type="ARBA" id="ARBA00023015"/>
    </source>
</evidence>
<keyword evidence="2 5" id="KW-0238">DNA-binding</keyword>
<dbReference type="PANTHER" id="PTHR42756:SF1">
    <property type="entry name" value="TRANSCRIPTIONAL REPRESSOR OF EMRAB OPERON"/>
    <property type="match status" value="1"/>
</dbReference>
<evidence type="ECO:0000256" key="3">
    <source>
        <dbReference type="ARBA" id="ARBA00023163"/>
    </source>
</evidence>
<dbReference type="PANTHER" id="PTHR42756">
    <property type="entry name" value="TRANSCRIPTIONAL REGULATOR, MARR"/>
    <property type="match status" value="1"/>
</dbReference>
<dbReference type="Pfam" id="PF01047">
    <property type="entry name" value="MarR"/>
    <property type="match status" value="1"/>
</dbReference>
<dbReference type="InterPro" id="IPR036388">
    <property type="entry name" value="WH-like_DNA-bd_sf"/>
</dbReference>
<dbReference type="RefSeq" id="WP_306887180.1">
    <property type="nucleotide sequence ID" value="NZ_JAUSUL010000004.1"/>
</dbReference>
<keyword evidence="3" id="KW-0804">Transcription</keyword>
<organism evidence="5 6">
    <name type="scientific">Amorphus orientalis</name>
    <dbReference type="NCBI Taxonomy" id="649198"/>
    <lineage>
        <taxon>Bacteria</taxon>
        <taxon>Pseudomonadati</taxon>
        <taxon>Pseudomonadota</taxon>
        <taxon>Alphaproteobacteria</taxon>
        <taxon>Hyphomicrobiales</taxon>
        <taxon>Amorphaceae</taxon>
        <taxon>Amorphus</taxon>
    </lineage>
</organism>
<name>A0AAE4AUC6_9HYPH</name>
<dbReference type="PRINTS" id="PR00598">
    <property type="entry name" value="HTHMARR"/>
</dbReference>
<comment type="caution">
    <text evidence="5">The sequence shown here is derived from an EMBL/GenBank/DDBJ whole genome shotgun (WGS) entry which is preliminary data.</text>
</comment>
<dbReference type="GO" id="GO:0003677">
    <property type="term" value="F:DNA binding"/>
    <property type="evidence" value="ECO:0007669"/>
    <property type="project" value="UniProtKB-KW"/>
</dbReference>
<keyword evidence="1" id="KW-0805">Transcription regulation</keyword>
<dbReference type="SMART" id="SM00347">
    <property type="entry name" value="HTH_MARR"/>
    <property type="match status" value="1"/>
</dbReference>
<proteinExistence type="predicted"/>
<evidence type="ECO:0000256" key="2">
    <source>
        <dbReference type="ARBA" id="ARBA00023125"/>
    </source>
</evidence>